<dbReference type="InterPro" id="IPR046862">
    <property type="entry name" value="Rhomboid_2"/>
</dbReference>
<dbReference type="KEGG" id="sct:SCAT_0015"/>
<evidence type="ECO:0000313" key="4">
    <source>
        <dbReference type="Proteomes" id="UP000007842"/>
    </source>
</evidence>
<dbReference type="STRING" id="1003195.SCATT_00170"/>
<feature type="transmembrane region" description="Helical" evidence="2">
    <location>
        <begin position="12"/>
        <end position="32"/>
    </location>
</feature>
<gene>
    <name evidence="3" type="ordered locus">SCATT_00170</name>
</gene>
<keyword evidence="2" id="KW-0812">Transmembrane</keyword>
<proteinExistence type="predicted"/>
<dbReference type="HOGENOM" id="CLU_1089533_0_0_11"/>
<dbReference type="OrthoDB" id="4242272at2"/>
<dbReference type="EMBL" id="CP003219">
    <property type="protein sequence ID" value="AEW92388.1"/>
    <property type="molecule type" value="Genomic_DNA"/>
</dbReference>
<dbReference type="RefSeq" id="WP_014140792.1">
    <property type="nucleotide sequence ID" value="NC_016111.1"/>
</dbReference>
<accession>G8WVU3</accession>
<dbReference type="eggNOG" id="ENOG5033067">
    <property type="taxonomic scope" value="Bacteria"/>
</dbReference>
<keyword evidence="2" id="KW-0472">Membrane</keyword>
<evidence type="ECO:0000256" key="2">
    <source>
        <dbReference type="SAM" id="Phobius"/>
    </source>
</evidence>
<dbReference type="Proteomes" id="UP000007842">
    <property type="component" value="Chromosome"/>
</dbReference>
<feature type="transmembrane region" description="Helical" evidence="2">
    <location>
        <begin position="132"/>
        <end position="149"/>
    </location>
</feature>
<feature type="compositionally biased region" description="Low complexity" evidence="1">
    <location>
        <begin position="205"/>
        <end position="224"/>
    </location>
</feature>
<evidence type="ECO:0000313" key="3">
    <source>
        <dbReference type="EMBL" id="AEW92388.1"/>
    </source>
</evidence>
<sequence length="255" mass="25761">MPDLPALFRRHLTAVVFTVLSVLVSVLLPPLLGTHGWTALVSWASTNVDNLCDHPVEALAVSALVCVSPPWPDLALAAVALALLCVRLGSGRTAVVAATGHIVGTLLSEGLLAARIAAGQVPDGERATLDVGPSYVVVAALVAVILGGARRWHRLACAAVLALTMPRLAEGITGLGVTPVGHLTALVAGAIIFRLVARPPVVRAATPSAASPSPAPEPELTAAPVPEPVPDRADPAALTAVADGDTASPREAAAT</sequence>
<dbReference type="AlphaFoldDB" id="F8K1R9"/>
<reference evidence="4" key="1">
    <citation type="submission" date="2011-12" db="EMBL/GenBank/DDBJ databases">
        <title>Complete genome sequence of Streptomyces cattleya strain DSM 46488.</title>
        <authorList>
            <person name="Ou H.-Y."/>
            <person name="Li P."/>
            <person name="Zhao C."/>
            <person name="O'Hagan D."/>
            <person name="Deng Z."/>
        </authorList>
    </citation>
    <scope>NUCLEOTIDE SEQUENCE [LARGE SCALE GENOMIC DNA]</scope>
    <source>
        <strain evidence="4">ATCC 35852 / DSM 46488 / JCM 4925 / NBRC 14057 / NRRL 8057</strain>
    </source>
</reference>
<name>F8K1R9_STREN</name>
<evidence type="ECO:0000256" key="1">
    <source>
        <dbReference type="SAM" id="MobiDB-lite"/>
    </source>
</evidence>
<dbReference type="PATRIC" id="fig|1003195.11.peg.1671"/>
<protein>
    <submittedName>
        <fullName evidence="3">Uncharacterized protein</fullName>
    </submittedName>
</protein>
<feature type="region of interest" description="Disordered" evidence="1">
    <location>
        <begin position="205"/>
        <end position="255"/>
    </location>
</feature>
<organism evidence="3 4">
    <name type="scientific">Streptantibioticus cattleyicolor (strain ATCC 35852 / DSM 46488 / JCM 4925 / NBRC 14057 / NRRL 8057)</name>
    <name type="common">Streptomyces cattleya</name>
    <dbReference type="NCBI Taxonomy" id="1003195"/>
    <lineage>
        <taxon>Bacteria</taxon>
        <taxon>Bacillati</taxon>
        <taxon>Actinomycetota</taxon>
        <taxon>Actinomycetes</taxon>
        <taxon>Kitasatosporales</taxon>
        <taxon>Streptomycetaceae</taxon>
        <taxon>Streptantibioticus</taxon>
    </lineage>
</organism>
<accession>F8K1R9</accession>
<dbReference type="Pfam" id="PF20401">
    <property type="entry name" value="Rhomboid_2"/>
    <property type="match status" value="1"/>
</dbReference>
<dbReference type="KEGG" id="scy:SCATT_00170"/>
<keyword evidence="2" id="KW-1133">Transmembrane helix</keyword>
<keyword evidence="4" id="KW-1185">Reference proteome</keyword>